<dbReference type="Gene3D" id="3.30.420.10">
    <property type="entry name" value="Ribonuclease H-like superfamily/Ribonuclease H"/>
    <property type="match status" value="1"/>
</dbReference>
<dbReference type="Gene3D" id="1.10.340.70">
    <property type="match status" value="1"/>
</dbReference>
<organism evidence="6 7">
    <name type="scientific">Clytia hemisphaerica</name>
    <dbReference type="NCBI Taxonomy" id="252671"/>
    <lineage>
        <taxon>Eukaryota</taxon>
        <taxon>Metazoa</taxon>
        <taxon>Cnidaria</taxon>
        <taxon>Hydrozoa</taxon>
        <taxon>Hydroidolina</taxon>
        <taxon>Leptothecata</taxon>
        <taxon>Obeliida</taxon>
        <taxon>Clytiidae</taxon>
        <taxon>Clytia</taxon>
    </lineage>
</organism>
<evidence type="ECO:0000313" key="6">
    <source>
        <dbReference type="EnsemblMetazoa" id="CLYHEMP009630.1"/>
    </source>
</evidence>
<keyword evidence="7" id="KW-1185">Reference proteome</keyword>
<feature type="domain" description="Integrase catalytic" evidence="5">
    <location>
        <begin position="203"/>
        <end position="378"/>
    </location>
</feature>
<dbReference type="InterPro" id="IPR050951">
    <property type="entry name" value="Retrovirus_Pol_polyprotein"/>
</dbReference>
<dbReference type="SUPFAM" id="SSF53098">
    <property type="entry name" value="Ribonuclease H-like"/>
    <property type="match status" value="1"/>
</dbReference>
<dbReference type="InterPro" id="IPR023779">
    <property type="entry name" value="Chromodomain_CS"/>
</dbReference>
<evidence type="ECO:0000259" key="4">
    <source>
        <dbReference type="PROSITE" id="PS50013"/>
    </source>
</evidence>
<dbReference type="PROSITE" id="PS50013">
    <property type="entry name" value="CHROMO_2"/>
    <property type="match status" value="1"/>
</dbReference>
<evidence type="ECO:0000313" key="7">
    <source>
        <dbReference type="Proteomes" id="UP000594262"/>
    </source>
</evidence>
<dbReference type="Proteomes" id="UP000594262">
    <property type="component" value="Unplaced"/>
</dbReference>
<dbReference type="PROSITE" id="PS50994">
    <property type="entry name" value="INTEGRASE"/>
    <property type="match status" value="1"/>
</dbReference>
<dbReference type="FunFam" id="3.30.420.10:FF:000032">
    <property type="entry name" value="Retrovirus-related Pol polyprotein from transposon 297-like Protein"/>
    <property type="match status" value="1"/>
</dbReference>
<proteinExistence type="predicted"/>
<evidence type="ECO:0000256" key="1">
    <source>
        <dbReference type="ARBA" id="ARBA00004123"/>
    </source>
</evidence>
<dbReference type="InterPro" id="IPR023780">
    <property type="entry name" value="Chromo_domain"/>
</dbReference>
<dbReference type="PANTHER" id="PTHR37984">
    <property type="entry name" value="PROTEIN CBG26694"/>
    <property type="match status" value="1"/>
</dbReference>
<protein>
    <submittedName>
        <fullName evidence="6">Uncharacterized protein</fullName>
    </submittedName>
</protein>
<dbReference type="Pfam" id="PF17921">
    <property type="entry name" value="Integrase_H2C2"/>
    <property type="match status" value="1"/>
</dbReference>
<dbReference type="GO" id="GO:0003676">
    <property type="term" value="F:nucleic acid binding"/>
    <property type="evidence" value="ECO:0007669"/>
    <property type="project" value="InterPro"/>
</dbReference>
<dbReference type="CDD" id="cd00024">
    <property type="entry name" value="CD_CSD"/>
    <property type="match status" value="1"/>
</dbReference>
<feature type="region of interest" description="Disordered" evidence="3">
    <location>
        <begin position="482"/>
        <end position="533"/>
    </location>
</feature>
<feature type="domain" description="Chromo" evidence="4">
    <location>
        <begin position="540"/>
        <end position="597"/>
    </location>
</feature>
<keyword evidence="2" id="KW-0539">Nucleus</keyword>
<evidence type="ECO:0000256" key="2">
    <source>
        <dbReference type="ARBA" id="ARBA00023242"/>
    </source>
</evidence>
<dbReference type="Pfam" id="PF00665">
    <property type="entry name" value="rve"/>
    <property type="match status" value="1"/>
</dbReference>
<dbReference type="InterPro" id="IPR016197">
    <property type="entry name" value="Chromo-like_dom_sf"/>
</dbReference>
<comment type="subcellular location">
    <subcellularLocation>
        <location evidence="1">Nucleus</location>
    </subcellularLocation>
</comment>
<dbReference type="Pfam" id="PF00385">
    <property type="entry name" value="Chromo"/>
    <property type="match status" value="1"/>
</dbReference>
<feature type="compositionally biased region" description="Polar residues" evidence="3">
    <location>
        <begin position="506"/>
        <end position="528"/>
    </location>
</feature>
<sequence>MGSGLRHAKYIWDMPCFTRVRVFTDHQPLTHALTFRDKTGRISRWSVLLQQYSFTIHYKKGAKHSDADAMTRPPIQNEVVTINSLQLVSTVDMKGDQEKDNQLMRDIAKRKNSYARDEIGVWHHLSKRGDRVIHTLAVPQRHRQDILDAVHMHPTGGHFGVEKTINKVWQSYFWPGMYQDVVTYVEKCEGCREHKGKALKASLQSIPCTLPWQDITVDILGPFKMTITGNKYILSFVDRFSSWPEAFCIPSCETPVLAQIMVDEIITRHGVPRSILSDNGPNFVSLLMKEVCAILGMEKLTTTPYHCQTNGMCERFHRSIARCLAQYTDKHQDDWDKYLPMVLFAYRTSINASRKFTPFMLNYGYEANLPINTQLQNNDSDFWGLPTYLIWLKKTLSEFWEQSKRNLEASQLVDHQRKFRAEVPYEEGDLVYVKNQRRIKGKSFKLQRIWLGPYTIKRCKHPIYSMIIKKKEQFIHYDRLKRHTNKRKSSDKENNNEGDTPALPTIDNSGTVAATQPSTEINGPTQPEANIKDTLPEDQYVVDKIVSHKKNGRGFKYLIRWKGYEESDDTWEPSKNVHSQLIKEYWEKKGARPRASTTPSVVTIIFYLLCLLLRSVGATSNSTLHFGVLHDCTVVKPVGIFEYPTLKDCDHTMDGNRDDMFTMDAEILKYSPKVTKFEIYLCSLEKVTLECDYENFFVSPVKTRTTEAIRVASLDCMEAVRSGKTFYLSSTDDSIDLKQTGQNMWQSDYDEKYKCTAAYTETMFYYFVTIKGFPAQIIGDSAVIEQHLTESTCSSQIFPMIGFGTCRPFYEIKKVIVWEDPKHNTTEMDSLGVHKVKRSGDYVLVEDLLFGGAVQREFDEGRLIQLDNGIVLKDSNVTKGLYEKLKWGLKYYSKKIGDNTLAPMLEAHLSSAIMNQKNLMMREWARICFVQNEMTRVHQWMNGWMNPPQTTRVSTTSALPKIPSKRDGTNGTNTNILLGMRKKRIPLNFQSTYGNYSAKHFAPVILERHRSRKTLFKWGQIVQPLHDRKVPHNYFQRQTYKQKNRTNLHVLSYEQIIFKKL</sequence>
<reference evidence="6" key="1">
    <citation type="submission" date="2021-01" db="UniProtKB">
        <authorList>
            <consortium name="EnsemblMetazoa"/>
        </authorList>
    </citation>
    <scope>IDENTIFICATION</scope>
</reference>
<dbReference type="PANTHER" id="PTHR37984:SF15">
    <property type="entry name" value="INTEGRASE CATALYTIC DOMAIN-CONTAINING PROTEIN"/>
    <property type="match status" value="1"/>
</dbReference>
<dbReference type="AlphaFoldDB" id="A0A7M5V4Q8"/>
<accession>A0A7M5V4Q8</accession>
<evidence type="ECO:0000256" key="3">
    <source>
        <dbReference type="SAM" id="MobiDB-lite"/>
    </source>
</evidence>
<dbReference type="GO" id="GO:0005634">
    <property type="term" value="C:nucleus"/>
    <property type="evidence" value="ECO:0007669"/>
    <property type="project" value="UniProtKB-SubCell"/>
</dbReference>
<dbReference type="InterPro" id="IPR012337">
    <property type="entry name" value="RNaseH-like_sf"/>
</dbReference>
<dbReference type="PROSITE" id="PS00598">
    <property type="entry name" value="CHROMO_1"/>
    <property type="match status" value="1"/>
</dbReference>
<dbReference type="InterPro" id="IPR041588">
    <property type="entry name" value="Integrase_H2C2"/>
</dbReference>
<dbReference type="FunFam" id="1.10.340.70:FF:000001">
    <property type="entry name" value="Retrovirus-related Pol polyprotein from transposon gypsy-like Protein"/>
    <property type="match status" value="1"/>
</dbReference>
<name>A0A7M5V4Q8_9CNID</name>
<dbReference type="SMART" id="SM00298">
    <property type="entry name" value="CHROMO"/>
    <property type="match status" value="1"/>
</dbReference>
<dbReference type="EnsemblMetazoa" id="CLYHEMT009630.1">
    <property type="protein sequence ID" value="CLYHEMP009630.1"/>
    <property type="gene ID" value="CLYHEMG009630"/>
</dbReference>
<dbReference type="InterPro" id="IPR000953">
    <property type="entry name" value="Chromo/chromo_shadow_dom"/>
</dbReference>
<dbReference type="InterPro" id="IPR036397">
    <property type="entry name" value="RNaseH_sf"/>
</dbReference>
<dbReference type="InterPro" id="IPR001584">
    <property type="entry name" value="Integrase_cat-core"/>
</dbReference>
<dbReference type="GO" id="GO:0015074">
    <property type="term" value="P:DNA integration"/>
    <property type="evidence" value="ECO:0007669"/>
    <property type="project" value="InterPro"/>
</dbReference>
<evidence type="ECO:0000259" key="5">
    <source>
        <dbReference type="PROSITE" id="PS50994"/>
    </source>
</evidence>
<dbReference type="OrthoDB" id="340605at2759"/>
<dbReference type="SUPFAM" id="SSF54160">
    <property type="entry name" value="Chromo domain-like"/>
    <property type="match status" value="1"/>
</dbReference>
<dbReference type="Gene3D" id="2.40.50.40">
    <property type="match status" value="1"/>
</dbReference>